<dbReference type="GO" id="GO:0004311">
    <property type="term" value="F:geranylgeranyl diphosphate synthase activity"/>
    <property type="evidence" value="ECO:0007669"/>
    <property type="project" value="InterPro"/>
</dbReference>
<gene>
    <name evidence="2" type="ORF">MB2181_00930</name>
</gene>
<dbReference type="SFLD" id="SFLDS00005">
    <property type="entry name" value="Isoprenoid_Synthase_Type_I"/>
    <property type="match status" value="1"/>
</dbReference>
<protein>
    <submittedName>
        <fullName evidence="2">Phytoene synthase</fullName>
    </submittedName>
</protein>
<keyword evidence="1" id="KW-0808">Transferase</keyword>
<dbReference type="InterPro" id="IPR019845">
    <property type="entry name" value="Squalene/phytoene_synthase_CS"/>
</dbReference>
<dbReference type="OrthoDB" id="9807580at2"/>
<keyword evidence="3" id="KW-1185">Reference proteome</keyword>
<evidence type="ECO:0000256" key="1">
    <source>
        <dbReference type="ARBA" id="ARBA00022679"/>
    </source>
</evidence>
<comment type="caution">
    <text evidence="2">The sequence shown here is derived from an EMBL/GenBank/DDBJ whole genome shotgun (WGS) entry which is preliminary data.</text>
</comment>
<dbReference type="InterPro" id="IPR008949">
    <property type="entry name" value="Isoprenoid_synthase_dom_sf"/>
</dbReference>
<evidence type="ECO:0000313" key="3">
    <source>
        <dbReference type="Proteomes" id="UP000054262"/>
    </source>
</evidence>
<dbReference type="SFLD" id="SFLDG01212">
    <property type="entry name" value="Phytoene_synthase_like"/>
    <property type="match status" value="1"/>
</dbReference>
<dbReference type="SUPFAM" id="SSF48576">
    <property type="entry name" value="Terpenoid synthases"/>
    <property type="match status" value="1"/>
</dbReference>
<dbReference type="Proteomes" id="UP000054262">
    <property type="component" value="Unassembled WGS sequence"/>
</dbReference>
<organism evidence="2 3">
    <name type="scientific">Methylophilales bacterium HTCC2181</name>
    <dbReference type="NCBI Taxonomy" id="383631"/>
    <lineage>
        <taxon>Bacteria</taxon>
        <taxon>Pseudomonadati</taxon>
        <taxon>Pseudomonadota</taxon>
        <taxon>Betaproteobacteria</taxon>
        <taxon>Nitrosomonadales</taxon>
        <taxon>OM43 clade</taxon>
    </lineage>
</organism>
<proteinExistence type="predicted"/>
<dbReference type="EMBL" id="AAUX01000001">
    <property type="protein sequence ID" value="EAV46593.1"/>
    <property type="molecule type" value="Genomic_DNA"/>
</dbReference>
<accession>A0P4Y3</accession>
<evidence type="ECO:0000313" key="2">
    <source>
        <dbReference type="EMBL" id="EAV46593.1"/>
    </source>
</evidence>
<dbReference type="AlphaFoldDB" id="A0P4Y3"/>
<dbReference type="Pfam" id="PF00494">
    <property type="entry name" value="SQS_PSY"/>
    <property type="match status" value="1"/>
</dbReference>
<dbReference type="Gene3D" id="1.10.600.10">
    <property type="entry name" value="Farnesyl Diphosphate Synthase"/>
    <property type="match status" value="1"/>
</dbReference>
<sequence>MNSNSKIMQKHGKTFFWASLFLKGSEAKKIYSIYAFCRNVDDIVDERNKVTQSDYDLKKIINSWRKNSNDSIYQSFYEGKKNLLKVEKAVLEEFYNGQESDVLQVQPINISELLVYCYRVAGVVGLMVCNALNINDKSMRFYAIDLGIAMQLTNIARDIYEDAQKERIYLPKSLVGKIGAETLLKPSKPERLLINNARDNLIKKAEIYYESALNGIDSLPNASTQRAVRIAARLYRHIGIKIIKRGISYNMPRVYLNTYEKIFFTMKNIKNKKKGMNVLRKHNANLHASLSNLPYTNNQ</sequence>
<dbReference type="PANTHER" id="PTHR31480">
    <property type="entry name" value="BIFUNCTIONAL LYCOPENE CYCLASE/PHYTOENE SYNTHASE"/>
    <property type="match status" value="1"/>
</dbReference>
<dbReference type="InterPro" id="IPR002060">
    <property type="entry name" value="Squ/phyt_synthse"/>
</dbReference>
<name>A0P4Y3_9PROT</name>
<reference evidence="2 3" key="1">
    <citation type="submission" date="2006-11" db="EMBL/GenBank/DDBJ databases">
        <authorList>
            <person name="Giovannoni S."/>
            <person name="Vergin K."/>
            <person name="Ferriera S."/>
            <person name="Johnson J."/>
            <person name="Kravitz S."/>
            <person name="Beeson K."/>
            <person name="Sutton G."/>
            <person name="Rogers Y.-H."/>
            <person name="Friedman R."/>
            <person name="Frazier M."/>
            <person name="Venter J.C."/>
        </authorList>
    </citation>
    <scope>NUCLEOTIDE SEQUENCE [LARGE SCALE GENOMIC DNA]</scope>
    <source>
        <strain evidence="2 3">HTCC2181</strain>
    </source>
</reference>
<dbReference type="PROSITE" id="PS01045">
    <property type="entry name" value="SQUALEN_PHYTOEN_SYN_2"/>
    <property type="match status" value="1"/>
</dbReference>
<dbReference type="SFLD" id="SFLDG01018">
    <property type="entry name" value="Squalene/Phytoene_Synthase_Lik"/>
    <property type="match status" value="1"/>
</dbReference>
<dbReference type="GO" id="GO:0008299">
    <property type="term" value="P:isoprenoid biosynthetic process"/>
    <property type="evidence" value="ECO:0007669"/>
    <property type="project" value="UniProtKB-ARBA"/>
</dbReference>
<dbReference type="InterPro" id="IPR044843">
    <property type="entry name" value="Trans_IPPS_bact-type"/>
</dbReference>